<evidence type="ECO:0000256" key="1">
    <source>
        <dbReference type="SAM" id="Coils"/>
    </source>
</evidence>
<dbReference type="EMBL" id="JAUEPS010000089">
    <property type="protein sequence ID" value="KAK0439251.1"/>
    <property type="molecule type" value="Genomic_DNA"/>
</dbReference>
<dbReference type="RefSeq" id="XP_060323182.1">
    <property type="nucleotide sequence ID" value="XM_060466213.1"/>
</dbReference>
<evidence type="ECO:0008006" key="4">
    <source>
        <dbReference type="Google" id="ProtNLM"/>
    </source>
</evidence>
<proteinExistence type="predicted"/>
<reference evidence="2" key="1">
    <citation type="submission" date="2023-06" db="EMBL/GenBank/DDBJ databases">
        <authorList>
            <consortium name="Lawrence Berkeley National Laboratory"/>
            <person name="Ahrendt S."/>
            <person name="Sahu N."/>
            <person name="Indic B."/>
            <person name="Wong-Bajracharya J."/>
            <person name="Merenyi Z."/>
            <person name="Ke H.-M."/>
            <person name="Monk M."/>
            <person name="Kocsube S."/>
            <person name="Drula E."/>
            <person name="Lipzen A."/>
            <person name="Balint B."/>
            <person name="Henrissat B."/>
            <person name="Andreopoulos B."/>
            <person name="Martin F.M."/>
            <person name="Harder C.B."/>
            <person name="Rigling D."/>
            <person name="Ford K.L."/>
            <person name="Foster G.D."/>
            <person name="Pangilinan J."/>
            <person name="Papanicolaou A."/>
            <person name="Barry K."/>
            <person name="LaButti K."/>
            <person name="Viragh M."/>
            <person name="Koriabine M."/>
            <person name="Yan M."/>
            <person name="Riley R."/>
            <person name="Champramary S."/>
            <person name="Plett K.L."/>
            <person name="Tsai I.J."/>
            <person name="Slot J."/>
            <person name="Sipos G."/>
            <person name="Plett J."/>
            <person name="Nagy L.G."/>
            <person name="Grigoriev I.V."/>
        </authorList>
    </citation>
    <scope>NUCLEOTIDE SEQUENCE</scope>
    <source>
        <strain evidence="2">CCBAS 213</strain>
    </source>
</reference>
<keyword evidence="1" id="KW-0175">Coiled coil</keyword>
<dbReference type="GeneID" id="85349761"/>
<evidence type="ECO:0000313" key="3">
    <source>
        <dbReference type="Proteomes" id="UP001175211"/>
    </source>
</evidence>
<sequence length="554" mass="61743">MPAQCEQCSNRVLSNSSMVIYHCDKEFASPPFLSSLLRNNDLPSSSDTRTLNACRAEVRASLAELNVAIAKLEAERARIQEISSQYDTVLSPARRVPLEILTEIFLYAVETNPSFYNTFNLATEPWSLSQVCRTWGVAALNFCPSIWNSMSIHTPQLGEMVKRDYSSILSAALDRASHKSEGYVFHLFVSETDADEAVTNGVLDLLLQRSHSWEDARLSIPMTMFPALSAITGKLDTLTCCHIYLADIWAQAHDREFDFLSAAPNLSEVVLKGFGDGPLIRLQTSKLVVYTDDRQVCRRDAHDHFLSIVETAPHLVIFNTNYRKEGIGMIPPAQPRIVHPMVREFTACETALLESVEFPALRSFRLAPSPGAFTCPRDSLSGLHTFIMNSHCRLRRLKITNALLDEFVVPILEITPRLVQLQLSLGLWIQDNDNVIKDVILRMGQSTPDNQGSPQFNFLPMLSILEVTISDSMNEGLGFVDDAFVAMIKARRDVLSERARLSKVVVKAITPSAKFKRLSDEGIRALKDCKAGGLEIEIKATAASGQGDKYINYV</sequence>
<organism evidence="2 3">
    <name type="scientific">Armillaria tabescens</name>
    <name type="common">Ringless honey mushroom</name>
    <name type="synonym">Agaricus tabescens</name>
    <dbReference type="NCBI Taxonomy" id="1929756"/>
    <lineage>
        <taxon>Eukaryota</taxon>
        <taxon>Fungi</taxon>
        <taxon>Dikarya</taxon>
        <taxon>Basidiomycota</taxon>
        <taxon>Agaricomycotina</taxon>
        <taxon>Agaricomycetes</taxon>
        <taxon>Agaricomycetidae</taxon>
        <taxon>Agaricales</taxon>
        <taxon>Marasmiineae</taxon>
        <taxon>Physalacriaceae</taxon>
        <taxon>Desarmillaria</taxon>
    </lineage>
</organism>
<comment type="caution">
    <text evidence="2">The sequence shown here is derived from an EMBL/GenBank/DDBJ whole genome shotgun (WGS) entry which is preliminary data.</text>
</comment>
<keyword evidence="3" id="KW-1185">Reference proteome</keyword>
<evidence type="ECO:0000313" key="2">
    <source>
        <dbReference type="EMBL" id="KAK0439251.1"/>
    </source>
</evidence>
<name>A0AA39JAL7_ARMTA</name>
<dbReference type="Proteomes" id="UP001175211">
    <property type="component" value="Unassembled WGS sequence"/>
</dbReference>
<protein>
    <recommendedName>
        <fullName evidence="4">F-box domain-containing protein</fullName>
    </recommendedName>
</protein>
<accession>A0AA39JAL7</accession>
<gene>
    <name evidence="2" type="ORF">EV420DRAFT_1178436</name>
</gene>
<feature type="coiled-coil region" evidence="1">
    <location>
        <begin position="55"/>
        <end position="85"/>
    </location>
</feature>
<dbReference type="AlphaFoldDB" id="A0AA39JAL7"/>